<evidence type="ECO:0000256" key="1">
    <source>
        <dbReference type="ARBA" id="ARBA00006611"/>
    </source>
</evidence>
<feature type="domain" description="AAA+ ATPase" evidence="2">
    <location>
        <begin position="126"/>
        <end position="251"/>
    </location>
</feature>
<dbReference type="InterPro" id="IPR006321">
    <property type="entry name" value="PilT/PilU"/>
</dbReference>
<dbReference type="SUPFAM" id="SSF52540">
    <property type="entry name" value="P-loop containing nucleoside triphosphate hydrolases"/>
    <property type="match status" value="1"/>
</dbReference>
<proteinExistence type="inferred from homology"/>
<dbReference type="InterPro" id="IPR001482">
    <property type="entry name" value="T2SS/T4SS_dom"/>
</dbReference>
<gene>
    <name evidence="3" type="ORF">COX22_02920</name>
</gene>
<dbReference type="SMART" id="SM00382">
    <property type="entry name" value="AAA"/>
    <property type="match status" value="1"/>
</dbReference>
<dbReference type="GO" id="GO:0005524">
    <property type="term" value="F:ATP binding"/>
    <property type="evidence" value="ECO:0007669"/>
    <property type="project" value="InterPro"/>
</dbReference>
<protein>
    <submittedName>
        <fullName evidence="3">Type IV pili twitching motility protein PilT</fullName>
    </submittedName>
</protein>
<organism evidence="3 4">
    <name type="scientific">Candidatus Falkowbacteria bacterium CG23_combo_of_CG06-09_8_20_14_all_49_15</name>
    <dbReference type="NCBI Taxonomy" id="1974572"/>
    <lineage>
        <taxon>Bacteria</taxon>
        <taxon>Candidatus Falkowiibacteriota</taxon>
    </lineage>
</organism>
<sequence>MEKKSASKLEEYFQTAVEKNASDLHLVAGSFPAVRVAGDLIHIGDSPLSGQDLEKMVNALVDDKIKARLISKKDVDFSKDFFGFRFRINLHFQENNLGLTARIILPVPPPEELGFDENIYRLTHLKDGLIIITGPSGCGKSTTLAAMINIINRERRAHIITIEDPIEYTFKEEQCIIEQRLVGYDTRSFAHGLKYALRQDPNVIMVGEMRDLETAQAALTAAETGHLVMSTLHTASAADAISRLVNLFPAHQKEQVQNQISLVLRACVAQQLLPAKGGGMIAARELLINTRAVANLIRRGQYEQIPSIIQTSQKEGMVAMNKAIDKLWQAGEITEKVAENRKRDLETAAVYY</sequence>
<evidence type="ECO:0000259" key="2">
    <source>
        <dbReference type="SMART" id="SM00382"/>
    </source>
</evidence>
<name>A0A2G9ZN04_9BACT</name>
<dbReference type="NCBIfam" id="TIGR01420">
    <property type="entry name" value="pilT_fam"/>
    <property type="match status" value="1"/>
</dbReference>
<dbReference type="Proteomes" id="UP000230729">
    <property type="component" value="Unassembled WGS sequence"/>
</dbReference>
<dbReference type="InterPro" id="IPR050921">
    <property type="entry name" value="T4SS_GSP_E_ATPase"/>
</dbReference>
<comment type="similarity">
    <text evidence="1">Belongs to the GSP E family.</text>
</comment>
<dbReference type="GO" id="GO:0016887">
    <property type="term" value="F:ATP hydrolysis activity"/>
    <property type="evidence" value="ECO:0007669"/>
    <property type="project" value="InterPro"/>
</dbReference>
<dbReference type="Gene3D" id="3.30.450.90">
    <property type="match status" value="1"/>
</dbReference>
<dbReference type="PANTHER" id="PTHR30486">
    <property type="entry name" value="TWITCHING MOTILITY PROTEIN PILT"/>
    <property type="match status" value="1"/>
</dbReference>
<dbReference type="EMBL" id="PCSD01000069">
    <property type="protein sequence ID" value="PIP33718.1"/>
    <property type="molecule type" value="Genomic_DNA"/>
</dbReference>
<evidence type="ECO:0000313" key="3">
    <source>
        <dbReference type="EMBL" id="PIP33718.1"/>
    </source>
</evidence>
<dbReference type="AlphaFoldDB" id="A0A2G9ZN04"/>
<dbReference type="InterPro" id="IPR003593">
    <property type="entry name" value="AAA+_ATPase"/>
</dbReference>
<dbReference type="InterPro" id="IPR027417">
    <property type="entry name" value="P-loop_NTPase"/>
</dbReference>
<dbReference type="Gene3D" id="3.40.50.300">
    <property type="entry name" value="P-loop containing nucleotide triphosphate hydrolases"/>
    <property type="match status" value="1"/>
</dbReference>
<dbReference type="CDD" id="cd01131">
    <property type="entry name" value="PilT"/>
    <property type="match status" value="1"/>
</dbReference>
<dbReference type="Pfam" id="PF00437">
    <property type="entry name" value="T2SSE"/>
    <property type="match status" value="1"/>
</dbReference>
<comment type="caution">
    <text evidence="3">The sequence shown here is derived from an EMBL/GenBank/DDBJ whole genome shotgun (WGS) entry which is preliminary data.</text>
</comment>
<evidence type="ECO:0000313" key="4">
    <source>
        <dbReference type="Proteomes" id="UP000230729"/>
    </source>
</evidence>
<accession>A0A2G9ZN04</accession>
<reference evidence="3 4" key="1">
    <citation type="submission" date="2017-09" db="EMBL/GenBank/DDBJ databases">
        <title>Depth-based differentiation of microbial function through sediment-hosted aquifers and enrichment of novel symbionts in the deep terrestrial subsurface.</title>
        <authorList>
            <person name="Probst A.J."/>
            <person name="Ladd B."/>
            <person name="Jarett J.K."/>
            <person name="Geller-Mcgrath D.E."/>
            <person name="Sieber C.M."/>
            <person name="Emerson J.B."/>
            <person name="Anantharaman K."/>
            <person name="Thomas B.C."/>
            <person name="Malmstrom R."/>
            <person name="Stieglmeier M."/>
            <person name="Klingl A."/>
            <person name="Woyke T."/>
            <person name="Ryan C.M."/>
            <person name="Banfield J.F."/>
        </authorList>
    </citation>
    <scope>NUCLEOTIDE SEQUENCE [LARGE SCALE GENOMIC DNA]</scope>
    <source>
        <strain evidence="3">CG23_combo_of_CG06-09_8_20_14_all_49_15</strain>
    </source>
</reference>